<accession>A0ABU2U5Y4</accession>
<evidence type="ECO:0008006" key="4">
    <source>
        <dbReference type="Google" id="ProtNLM"/>
    </source>
</evidence>
<evidence type="ECO:0000313" key="2">
    <source>
        <dbReference type="EMBL" id="MDT0468635.1"/>
    </source>
</evidence>
<proteinExistence type="predicted"/>
<keyword evidence="3" id="KW-1185">Reference proteome</keyword>
<reference evidence="3" key="1">
    <citation type="submission" date="2023-07" db="EMBL/GenBank/DDBJ databases">
        <title>30 novel species of actinomycetes from the DSMZ collection.</title>
        <authorList>
            <person name="Nouioui I."/>
        </authorList>
    </citation>
    <scope>NUCLEOTIDE SEQUENCE [LARGE SCALE GENOMIC DNA]</scope>
    <source>
        <strain evidence="3">DSM 41699</strain>
    </source>
</reference>
<comment type="caution">
    <text evidence="2">The sequence shown here is derived from an EMBL/GenBank/DDBJ whole genome shotgun (WGS) entry which is preliminary data.</text>
</comment>
<sequence length="86" mass="9415">MRVRLLYLIATRIFAWLVPLSRSSSAKNAEITVLRHEVAVLRLQVAAPRPTWPDRALLAVLARLFPRPPRGTASSPLAPSSSGTSD</sequence>
<dbReference type="EMBL" id="JAVREY010000079">
    <property type="protein sequence ID" value="MDT0468635.1"/>
    <property type="molecule type" value="Genomic_DNA"/>
</dbReference>
<organism evidence="2 3">
    <name type="scientific">Streptomyces gibsoniae</name>
    <dbReference type="NCBI Taxonomy" id="3075529"/>
    <lineage>
        <taxon>Bacteria</taxon>
        <taxon>Bacillati</taxon>
        <taxon>Actinomycetota</taxon>
        <taxon>Actinomycetes</taxon>
        <taxon>Kitasatosporales</taxon>
        <taxon>Streptomycetaceae</taxon>
        <taxon>Streptomyces</taxon>
    </lineage>
</organism>
<evidence type="ECO:0000256" key="1">
    <source>
        <dbReference type="SAM" id="MobiDB-lite"/>
    </source>
</evidence>
<protein>
    <recommendedName>
        <fullName evidence="4">Integrase</fullName>
    </recommendedName>
</protein>
<gene>
    <name evidence="2" type="ORF">RM764_37580</name>
</gene>
<feature type="compositionally biased region" description="Low complexity" evidence="1">
    <location>
        <begin position="71"/>
        <end position="86"/>
    </location>
</feature>
<evidence type="ECO:0000313" key="3">
    <source>
        <dbReference type="Proteomes" id="UP001183809"/>
    </source>
</evidence>
<dbReference type="Proteomes" id="UP001183809">
    <property type="component" value="Unassembled WGS sequence"/>
</dbReference>
<feature type="region of interest" description="Disordered" evidence="1">
    <location>
        <begin position="67"/>
        <end position="86"/>
    </location>
</feature>
<dbReference type="RefSeq" id="WP_311700078.1">
    <property type="nucleotide sequence ID" value="NZ_JAVREY010000079.1"/>
</dbReference>
<name>A0ABU2U5Y4_9ACTN</name>